<evidence type="ECO:0000256" key="1">
    <source>
        <dbReference type="ARBA" id="ARBA00004141"/>
    </source>
</evidence>
<evidence type="ECO:0000313" key="7">
    <source>
        <dbReference type="EMBL" id="CAA9581574.1"/>
    </source>
</evidence>
<evidence type="ECO:0000259" key="6">
    <source>
        <dbReference type="Pfam" id="PF01926"/>
    </source>
</evidence>
<gene>
    <name evidence="7" type="ORF">AVDCRST_MAG81-3100</name>
</gene>
<dbReference type="PANTHER" id="PTHR42714">
    <property type="entry name" value="TRNA MODIFICATION GTPASE GTPBP3"/>
    <property type="match status" value="1"/>
</dbReference>
<organism evidence="7">
    <name type="scientific">uncultured Synechococcales cyanobacterium</name>
    <dbReference type="NCBI Taxonomy" id="1936017"/>
    <lineage>
        <taxon>Bacteria</taxon>
        <taxon>Bacillati</taxon>
        <taxon>Cyanobacteriota</taxon>
        <taxon>Cyanophyceae</taxon>
        <taxon>Synechococcales</taxon>
        <taxon>environmental samples</taxon>
    </lineage>
</organism>
<dbReference type="EMBL" id="CADCWO010000166">
    <property type="protein sequence ID" value="CAA9581574.1"/>
    <property type="molecule type" value="Genomic_DNA"/>
</dbReference>
<name>A0A6J4VLH5_9CYAN</name>
<proteinExistence type="predicted"/>
<dbReference type="AlphaFoldDB" id="A0A6J4VLH5"/>
<dbReference type="Pfam" id="PF01926">
    <property type="entry name" value="MMR_HSR1"/>
    <property type="match status" value="1"/>
</dbReference>
<protein>
    <submittedName>
        <fullName evidence="7">Small GTP-binding protein domain</fullName>
    </submittedName>
</protein>
<evidence type="ECO:0000256" key="4">
    <source>
        <dbReference type="ARBA" id="ARBA00023136"/>
    </source>
</evidence>
<dbReference type="GO" id="GO:0005525">
    <property type="term" value="F:GTP binding"/>
    <property type="evidence" value="ECO:0007669"/>
    <property type="project" value="InterPro"/>
</dbReference>
<dbReference type="Gene3D" id="3.40.50.300">
    <property type="entry name" value="P-loop containing nucleotide triphosphate hydrolases"/>
    <property type="match status" value="1"/>
</dbReference>
<dbReference type="SUPFAM" id="SSF52540">
    <property type="entry name" value="P-loop containing nucleoside triphosphate hydrolases"/>
    <property type="match status" value="1"/>
</dbReference>
<comment type="subcellular location">
    <subcellularLocation>
        <location evidence="1">Membrane</location>
        <topology evidence="1">Multi-pass membrane protein</topology>
    </subcellularLocation>
</comment>
<dbReference type="GO" id="GO:0002098">
    <property type="term" value="P:tRNA wobble uridine modification"/>
    <property type="evidence" value="ECO:0007669"/>
    <property type="project" value="TreeGrafter"/>
</dbReference>
<reference evidence="7" key="1">
    <citation type="submission" date="2020-02" db="EMBL/GenBank/DDBJ databases">
        <authorList>
            <person name="Meier V. D."/>
        </authorList>
    </citation>
    <scope>NUCLEOTIDE SEQUENCE</scope>
    <source>
        <strain evidence="7">AVDCRST_MAG81</strain>
    </source>
</reference>
<sequence length="469" mass="51305">MNQPQSPPSKASAKHQPKQTATGFSSQATQLKQARASLRQVLTRHSLYHTQLQPELQDELNLLTALRDKLDQGLVRIAVFGLVSRGKSAVLNALLGQKVFQTGPLHGVTQWPRSVRWSHPIEVANPAHKSTQSGKVQIELIDTPGLDEVGGQARAQMAREVTQQADLILFVIAGDLTRTEYTALCELREAQKPLLLVFNKMDLYPDRDRQAIYEKIRDQHLRELISPREIVMTAAEPAPLQVRVEWPNGKISYEWEAPKPQVEELKQQLLALLNREGQSLLALNALFQAKEAEAAIAAKVLKLRETEAEALIWRFTRYKAIAVALNPIGLLDVLGGTIIDLALIRALAKLYGFPITHYEASKLWKTILFSSGGLLLGELGSSLVTGITKSTTALAEGLGGASAYLGIAATQAGIAGYGSYIVGQATQNYLLNGCTWGDAGPSTLIDTIINSLDSDTILYKIQKSLKTKP</sequence>
<dbReference type="GO" id="GO:0030488">
    <property type="term" value="P:tRNA methylation"/>
    <property type="evidence" value="ECO:0007669"/>
    <property type="project" value="TreeGrafter"/>
</dbReference>
<accession>A0A6J4VLH5</accession>
<dbReference type="GO" id="GO:0005737">
    <property type="term" value="C:cytoplasm"/>
    <property type="evidence" value="ECO:0007669"/>
    <property type="project" value="TreeGrafter"/>
</dbReference>
<dbReference type="PANTHER" id="PTHR42714:SF6">
    <property type="entry name" value="TRANSLATION INITIATION FACTOR IF-2"/>
    <property type="match status" value="1"/>
</dbReference>
<dbReference type="CDD" id="cd00880">
    <property type="entry name" value="Era_like"/>
    <property type="match status" value="1"/>
</dbReference>
<feature type="domain" description="G" evidence="6">
    <location>
        <begin position="76"/>
        <end position="200"/>
    </location>
</feature>
<dbReference type="GO" id="GO:0016020">
    <property type="term" value="C:membrane"/>
    <property type="evidence" value="ECO:0007669"/>
    <property type="project" value="UniProtKB-SubCell"/>
</dbReference>
<keyword evidence="3" id="KW-1133">Transmembrane helix</keyword>
<dbReference type="InterPro" id="IPR021147">
    <property type="entry name" value="DUF697"/>
</dbReference>
<keyword evidence="2" id="KW-0812">Transmembrane</keyword>
<evidence type="ECO:0000256" key="3">
    <source>
        <dbReference type="ARBA" id="ARBA00022989"/>
    </source>
</evidence>
<dbReference type="InterPro" id="IPR027417">
    <property type="entry name" value="P-loop_NTPase"/>
</dbReference>
<evidence type="ECO:0000256" key="5">
    <source>
        <dbReference type="SAM" id="MobiDB-lite"/>
    </source>
</evidence>
<dbReference type="Pfam" id="PF05128">
    <property type="entry name" value="DUF697"/>
    <property type="match status" value="1"/>
</dbReference>
<feature type="region of interest" description="Disordered" evidence="5">
    <location>
        <begin position="1"/>
        <end position="26"/>
    </location>
</feature>
<dbReference type="InterPro" id="IPR006073">
    <property type="entry name" value="GTP-bd"/>
</dbReference>
<evidence type="ECO:0000256" key="2">
    <source>
        <dbReference type="ARBA" id="ARBA00022692"/>
    </source>
</evidence>
<keyword evidence="4" id="KW-0472">Membrane</keyword>